<dbReference type="EMBL" id="JARKIE010000243">
    <property type="protein sequence ID" value="KAJ7662339.1"/>
    <property type="molecule type" value="Genomic_DNA"/>
</dbReference>
<feature type="compositionally biased region" description="Polar residues" evidence="1">
    <location>
        <begin position="53"/>
        <end position="66"/>
    </location>
</feature>
<name>A0AAD7G6R8_MYCRO</name>
<proteinExistence type="predicted"/>
<evidence type="ECO:0000313" key="2">
    <source>
        <dbReference type="EMBL" id="KAJ7662339.1"/>
    </source>
</evidence>
<keyword evidence="3" id="KW-1185">Reference proteome</keyword>
<protein>
    <submittedName>
        <fullName evidence="2">Uncharacterized protein</fullName>
    </submittedName>
</protein>
<organism evidence="2 3">
    <name type="scientific">Mycena rosella</name>
    <name type="common">Pink bonnet</name>
    <name type="synonym">Agaricus rosellus</name>
    <dbReference type="NCBI Taxonomy" id="1033263"/>
    <lineage>
        <taxon>Eukaryota</taxon>
        <taxon>Fungi</taxon>
        <taxon>Dikarya</taxon>
        <taxon>Basidiomycota</taxon>
        <taxon>Agaricomycotina</taxon>
        <taxon>Agaricomycetes</taxon>
        <taxon>Agaricomycetidae</taxon>
        <taxon>Agaricales</taxon>
        <taxon>Marasmiineae</taxon>
        <taxon>Mycenaceae</taxon>
        <taxon>Mycena</taxon>
    </lineage>
</organism>
<reference evidence="2" key="1">
    <citation type="submission" date="2023-03" db="EMBL/GenBank/DDBJ databases">
        <title>Massive genome expansion in bonnet fungi (Mycena s.s.) driven by repeated elements and novel gene families across ecological guilds.</title>
        <authorList>
            <consortium name="Lawrence Berkeley National Laboratory"/>
            <person name="Harder C.B."/>
            <person name="Miyauchi S."/>
            <person name="Viragh M."/>
            <person name="Kuo A."/>
            <person name="Thoen E."/>
            <person name="Andreopoulos B."/>
            <person name="Lu D."/>
            <person name="Skrede I."/>
            <person name="Drula E."/>
            <person name="Henrissat B."/>
            <person name="Morin E."/>
            <person name="Kohler A."/>
            <person name="Barry K."/>
            <person name="LaButti K."/>
            <person name="Morin E."/>
            <person name="Salamov A."/>
            <person name="Lipzen A."/>
            <person name="Mereny Z."/>
            <person name="Hegedus B."/>
            <person name="Baldrian P."/>
            <person name="Stursova M."/>
            <person name="Weitz H."/>
            <person name="Taylor A."/>
            <person name="Grigoriev I.V."/>
            <person name="Nagy L.G."/>
            <person name="Martin F."/>
            <person name="Kauserud H."/>
        </authorList>
    </citation>
    <scope>NUCLEOTIDE SEQUENCE</scope>
    <source>
        <strain evidence="2">CBHHK067</strain>
    </source>
</reference>
<feature type="compositionally biased region" description="Polar residues" evidence="1">
    <location>
        <begin position="88"/>
        <end position="99"/>
    </location>
</feature>
<feature type="compositionally biased region" description="Basic and acidic residues" evidence="1">
    <location>
        <begin position="10"/>
        <end position="21"/>
    </location>
</feature>
<evidence type="ECO:0000313" key="3">
    <source>
        <dbReference type="Proteomes" id="UP001221757"/>
    </source>
</evidence>
<gene>
    <name evidence="2" type="ORF">B0H17DRAFT_1093709</name>
</gene>
<comment type="caution">
    <text evidence="2">The sequence shown here is derived from an EMBL/GenBank/DDBJ whole genome shotgun (WGS) entry which is preliminary data.</text>
</comment>
<feature type="region of interest" description="Disordered" evidence="1">
    <location>
        <begin position="1"/>
        <end position="116"/>
    </location>
</feature>
<sequence>MPNSEDLDESEGRLDHARGDEVSAATAVNSGLHKRRFSIKRPHDAEGAPTTPKDPSSTPESTSASLTKKPRYAPPPDRSDAPVRDVSFSFSDGPSNAIQSPPVRQPSVPKSPALRPSPALPLPRAALLARNAELDAFLANVAGADLSGYRALFVAQGFDITMLRVVAKWKREDVDRALRELLQDGGTGLDGRRGLSSAQVFGLKLAIEQLSN</sequence>
<accession>A0AAD7G6R8</accession>
<dbReference type="AlphaFoldDB" id="A0AAD7G6R8"/>
<dbReference type="Proteomes" id="UP001221757">
    <property type="component" value="Unassembled WGS sequence"/>
</dbReference>
<evidence type="ECO:0000256" key="1">
    <source>
        <dbReference type="SAM" id="MobiDB-lite"/>
    </source>
</evidence>